<keyword evidence="3" id="KW-1185">Reference proteome</keyword>
<feature type="compositionally biased region" description="Pro residues" evidence="1">
    <location>
        <begin position="39"/>
        <end position="50"/>
    </location>
</feature>
<dbReference type="AlphaFoldDB" id="A0AAV6UQZ5"/>
<proteinExistence type="predicted"/>
<gene>
    <name evidence="2" type="ORF">JTE90_007439</name>
</gene>
<organism evidence="2 3">
    <name type="scientific">Oedothorax gibbosus</name>
    <dbReference type="NCBI Taxonomy" id="931172"/>
    <lineage>
        <taxon>Eukaryota</taxon>
        <taxon>Metazoa</taxon>
        <taxon>Ecdysozoa</taxon>
        <taxon>Arthropoda</taxon>
        <taxon>Chelicerata</taxon>
        <taxon>Arachnida</taxon>
        <taxon>Araneae</taxon>
        <taxon>Araneomorphae</taxon>
        <taxon>Entelegynae</taxon>
        <taxon>Araneoidea</taxon>
        <taxon>Linyphiidae</taxon>
        <taxon>Erigoninae</taxon>
        <taxon>Oedothorax</taxon>
    </lineage>
</organism>
<comment type="caution">
    <text evidence="2">The sequence shown here is derived from an EMBL/GenBank/DDBJ whole genome shotgun (WGS) entry which is preliminary data.</text>
</comment>
<feature type="region of interest" description="Disordered" evidence="1">
    <location>
        <begin position="1"/>
        <end position="109"/>
    </location>
</feature>
<reference evidence="2 3" key="1">
    <citation type="journal article" date="2022" name="Nat. Ecol. Evol.">
        <title>A masculinizing supergene underlies an exaggerated male reproductive morph in a spider.</title>
        <authorList>
            <person name="Hendrickx F."/>
            <person name="De Corte Z."/>
            <person name="Sonet G."/>
            <person name="Van Belleghem S.M."/>
            <person name="Kostlbacher S."/>
            <person name="Vangestel C."/>
        </authorList>
    </citation>
    <scope>NUCLEOTIDE SEQUENCE [LARGE SCALE GENOMIC DNA]</scope>
    <source>
        <strain evidence="2">W744_W776</strain>
    </source>
</reference>
<name>A0AAV6UQZ5_9ARAC</name>
<dbReference type="Proteomes" id="UP000827092">
    <property type="component" value="Unassembled WGS sequence"/>
</dbReference>
<sequence>MVTPKCALCKGPHTANYRQYPKRPLTASQREHNDITPQLPLPPATIPPPAASNQSPTQSATQNVPPPPPAPQNVPSTRQIQEPPLANPPPPHHPGTLGEVLPLSHDKFP</sequence>
<protein>
    <submittedName>
        <fullName evidence="2">Uncharacterized protein</fullName>
    </submittedName>
</protein>
<dbReference type="EMBL" id="JAFNEN010000315">
    <property type="protein sequence ID" value="KAG8186053.1"/>
    <property type="molecule type" value="Genomic_DNA"/>
</dbReference>
<evidence type="ECO:0000313" key="3">
    <source>
        <dbReference type="Proteomes" id="UP000827092"/>
    </source>
</evidence>
<accession>A0AAV6UQZ5</accession>
<evidence type="ECO:0000313" key="2">
    <source>
        <dbReference type="EMBL" id="KAG8186053.1"/>
    </source>
</evidence>
<evidence type="ECO:0000256" key="1">
    <source>
        <dbReference type="SAM" id="MobiDB-lite"/>
    </source>
</evidence>